<proteinExistence type="predicted"/>
<reference evidence="2" key="1">
    <citation type="submission" date="2017-09" db="EMBL/GenBank/DDBJ databases">
        <title>Depth-based differentiation of microbial function through sediment-hosted aquifers and enrichment of novel symbionts in the deep terrestrial subsurface.</title>
        <authorList>
            <person name="Probst A.J."/>
            <person name="Ladd B."/>
            <person name="Jarett J.K."/>
            <person name="Geller-Mcgrath D.E."/>
            <person name="Sieber C.M.K."/>
            <person name="Emerson J.B."/>
            <person name="Anantharaman K."/>
            <person name="Thomas B.C."/>
            <person name="Malmstrom R."/>
            <person name="Stieglmeier M."/>
            <person name="Klingl A."/>
            <person name="Woyke T."/>
            <person name="Ryan C.M."/>
            <person name="Banfield J.F."/>
        </authorList>
    </citation>
    <scope>NUCLEOTIDE SEQUENCE [LARGE SCALE GENOMIC DNA]</scope>
</reference>
<organism evidence="1 2">
    <name type="scientific">candidate division WWE3 bacterium CG06_land_8_20_14_3_00_42_16</name>
    <dbReference type="NCBI Taxonomy" id="1975083"/>
    <lineage>
        <taxon>Bacteria</taxon>
        <taxon>Katanobacteria</taxon>
    </lineage>
</organism>
<sequence>MKAYQKIITLLEILKEIYKPAGRFLVTKQEGISLQVGKEPLFTLSPSSFLFLGKVNLNDKLGVKNQKGADFLKEKEYAAFLKEIVSSIRRLNHLGVGYFCQDSAGEIAILKGCLKDTPFHLFEEKSGLANSRWLFVGNRAVFENPLLEIVLEKRKASWQDKWFPHFQIDLDLALTFEEIRQIADKYFGQEFFRWELKVANKGTVLGMGWLGEIEGLKIRLDLGSSLRKTDYHRQVLLKEI</sequence>
<dbReference type="AlphaFoldDB" id="A0A2M7AMY2"/>
<dbReference type="Proteomes" id="UP000229916">
    <property type="component" value="Unassembled WGS sequence"/>
</dbReference>
<gene>
    <name evidence="1" type="ORF">COS81_02730</name>
</gene>
<dbReference type="EMBL" id="PEWD01000056">
    <property type="protein sequence ID" value="PIU68769.1"/>
    <property type="molecule type" value="Genomic_DNA"/>
</dbReference>
<accession>A0A2M7AMY2</accession>
<comment type="caution">
    <text evidence="1">The sequence shown here is derived from an EMBL/GenBank/DDBJ whole genome shotgun (WGS) entry which is preliminary data.</text>
</comment>
<protein>
    <submittedName>
        <fullName evidence="1">Uncharacterized protein</fullName>
    </submittedName>
</protein>
<name>A0A2M7AMY2_UNCKA</name>
<evidence type="ECO:0000313" key="1">
    <source>
        <dbReference type="EMBL" id="PIU68769.1"/>
    </source>
</evidence>
<evidence type="ECO:0000313" key="2">
    <source>
        <dbReference type="Proteomes" id="UP000229916"/>
    </source>
</evidence>